<dbReference type="GO" id="GO:0030256">
    <property type="term" value="C:type I protein secretion system complex"/>
    <property type="evidence" value="ECO:0007669"/>
    <property type="project" value="InterPro"/>
</dbReference>
<dbReference type="InterPro" id="IPR003593">
    <property type="entry name" value="AAA+_ATPase"/>
</dbReference>
<evidence type="ECO:0000259" key="9">
    <source>
        <dbReference type="PROSITE" id="PS50893"/>
    </source>
</evidence>
<dbReference type="Pfam" id="PF00664">
    <property type="entry name" value="ABC_membrane"/>
    <property type="match status" value="1"/>
</dbReference>
<dbReference type="GO" id="GO:0005524">
    <property type="term" value="F:ATP binding"/>
    <property type="evidence" value="ECO:0007669"/>
    <property type="project" value="UniProtKB-KW"/>
</dbReference>
<gene>
    <name evidence="11" type="ORF">AU467_15175</name>
</gene>
<dbReference type="PANTHER" id="PTHR24221">
    <property type="entry name" value="ATP-BINDING CASSETTE SUB-FAMILY B"/>
    <property type="match status" value="1"/>
</dbReference>
<evidence type="ECO:0000256" key="2">
    <source>
        <dbReference type="ARBA" id="ARBA00005417"/>
    </source>
</evidence>
<feature type="transmembrane region" description="Helical" evidence="8">
    <location>
        <begin position="62"/>
        <end position="79"/>
    </location>
</feature>
<dbReference type="GO" id="GO:0016887">
    <property type="term" value="F:ATP hydrolysis activity"/>
    <property type="evidence" value="ECO:0007669"/>
    <property type="project" value="InterPro"/>
</dbReference>
<dbReference type="AlphaFoldDB" id="A0A101KVH2"/>
<keyword evidence="3 8" id="KW-0812">Transmembrane</keyword>
<feature type="transmembrane region" description="Helical" evidence="8">
    <location>
        <begin position="258"/>
        <end position="280"/>
    </location>
</feature>
<feature type="domain" description="ABC transporter" evidence="9">
    <location>
        <begin position="335"/>
        <end position="574"/>
    </location>
</feature>
<keyword evidence="4" id="KW-0547">Nucleotide-binding</keyword>
<proteinExistence type="inferred from homology"/>
<keyword evidence="5" id="KW-0067">ATP-binding</keyword>
<evidence type="ECO:0000256" key="5">
    <source>
        <dbReference type="ARBA" id="ARBA00022840"/>
    </source>
</evidence>
<dbReference type="InterPro" id="IPR039421">
    <property type="entry name" value="Type_1_exporter"/>
</dbReference>
<dbReference type="PROSITE" id="PS50929">
    <property type="entry name" value="ABC_TM1F"/>
    <property type="match status" value="1"/>
</dbReference>
<dbReference type="SMART" id="SM00382">
    <property type="entry name" value="AAA"/>
    <property type="match status" value="1"/>
</dbReference>
<dbReference type="GO" id="GO:0030253">
    <property type="term" value="P:protein secretion by the type I secretion system"/>
    <property type="evidence" value="ECO:0007669"/>
    <property type="project" value="InterPro"/>
</dbReference>
<dbReference type="InterPro" id="IPR011527">
    <property type="entry name" value="ABC1_TM_dom"/>
</dbReference>
<evidence type="ECO:0000256" key="4">
    <source>
        <dbReference type="ARBA" id="ARBA00022741"/>
    </source>
</evidence>
<feature type="transmembrane region" description="Helical" evidence="8">
    <location>
        <begin position="20"/>
        <end position="42"/>
    </location>
</feature>
<evidence type="ECO:0000313" key="11">
    <source>
        <dbReference type="EMBL" id="KUM27733.1"/>
    </source>
</evidence>
<comment type="subcellular location">
    <subcellularLocation>
        <location evidence="1">Cell membrane</location>
        <topology evidence="1">Multi-pass membrane protein</topology>
    </subcellularLocation>
</comment>
<feature type="domain" description="ABC transmembrane type-1" evidence="10">
    <location>
        <begin position="28"/>
        <end position="304"/>
    </location>
</feature>
<sequence length="600" mass="63331">MFRENDPPGKRARQSRLRSVFKRAIADVGVFSLLINILLLVVPLYLLQVYDRVLPSSSAETLVYLSAIAVLALAFLGFLDAIRAVYTQRVAATVDEKLGATTFAASLGAAALGAQYAGGLSPLRDLASVCAFIRSRGVAVLFDLPFAPVFLALLYLIHPVLFWLTLAGMALLVLLVVANQLAIGRNDALSAERSALASHAERVFARNAETLRAMGMVESAARVWGRHVADALVLHDRSASANAIFSGASRALRMMLQLAILGAGAWLVIEGQMTAGMIFASSLVSSRALQPLDQLIGAWRQIVDARRAWQRLEKVLAAQPAQQRKLALPDPSGAISVQDVFFMAPNAQPGTEPILKRLNFQIGAGEAVAIVGPSGAGKSTLARLLVGATQPTGGAVRIDGADLRSWDENQLGIHIGYLAQDVGLFPGSIAENVARLDAQADDAAIIEAARRAEAHELILALRDGYQTRIGPSGRTLSGGERQRIGLARAFYGNPRILVLDEPNTHLDGSGEAALEAVLAAARAAGVTTIVITHRPSIAAACDRVMLLRGGVIEAFGPSSEVLRQPSADKGAGKGVPAQQGTVVTGSFAPTIRAPGIRFGS</sequence>
<evidence type="ECO:0000313" key="12">
    <source>
        <dbReference type="Proteomes" id="UP000053176"/>
    </source>
</evidence>
<dbReference type="GO" id="GO:0005886">
    <property type="term" value="C:plasma membrane"/>
    <property type="evidence" value="ECO:0007669"/>
    <property type="project" value="UniProtKB-SubCell"/>
</dbReference>
<organism evidence="11 12">
    <name type="scientific">Rhizobium loti</name>
    <name type="common">Mesorhizobium loti</name>
    <dbReference type="NCBI Taxonomy" id="381"/>
    <lineage>
        <taxon>Bacteria</taxon>
        <taxon>Pseudomonadati</taxon>
        <taxon>Pseudomonadota</taxon>
        <taxon>Alphaproteobacteria</taxon>
        <taxon>Hyphomicrobiales</taxon>
        <taxon>Phyllobacteriaceae</taxon>
        <taxon>Mesorhizobium</taxon>
    </lineage>
</organism>
<dbReference type="Proteomes" id="UP000053176">
    <property type="component" value="Unassembled WGS sequence"/>
</dbReference>
<dbReference type="Gene3D" id="3.40.50.300">
    <property type="entry name" value="P-loop containing nucleotide triphosphate hydrolases"/>
    <property type="match status" value="1"/>
</dbReference>
<dbReference type="GO" id="GO:0140359">
    <property type="term" value="F:ABC-type transporter activity"/>
    <property type="evidence" value="ECO:0007669"/>
    <property type="project" value="InterPro"/>
</dbReference>
<dbReference type="EMBL" id="LPWA01000068">
    <property type="protein sequence ID" value="KUM27733.1"/>
    <property type="molecule type" value="Genomic_DNA"/>
</dbReference>
<comment type="similarity">
    <text evidence="2">Belongs to the ABC transporter superfamily.</text>
</comment>
<dbReference type="NCBIfam" id="TIGR01842">
    <property type="entry name" value="type_I_sec_PrtD"/>
    <property type="match status" value="1"/>
</dbReference>
<dbReference type="InterPro" id="IPR017871">
    <property type="entry name" value="ABC_transporter-like_CS"/>
</dbReference>
<accession>A0A101KVH2</accession>
<dbReference type="InterPro" id="IPR003439">
    <property type="entry name" value="ABC_transporter-like_ATP-bd"/>
</dbReference>
<dbReference type="InterPro" id="IPR010128">
    <property type="entry name" value="ATPase_T1SS_PrtD-like"/>
</dbReference>
<dbReference type="SUPFAM" id="SSF52540">
    <property type="entry name" value="P-loop containing nucleoside triphosphate hydrolases"/>
    <property type="match status" value="1"/>
</dbReference>
<evidence type="ECO:0000256" key="3">
    <source>
        <dbReference type="ARBA" id="ARBA00022692"/>
    </source>
</evidence>
<dbReference type="SUPFAM" id="SSF90123">
    <property type="entry name" value="ABC transporter transmembrane region"/>
    <property type="match status" value="1"/>
</dbReference>
<protein>
    <submittedName>
        <fullName evidence="11">ABC transporter</fullName>
    </submittedName>
</protein>
<evidence type="ECO:0000256" key="7">
    <source>
        <dbReference type="ARBA" id="ARBA00023136"/>
    </source>
</evidence>
<name>A0A101KVH2_RHILI</name>
<evidence type="ECO:0000256" key="8">
    <source>
        <dbReference type="SAM" id="Phobius"/>
    </source>
</evidence>
<reference evidence="11 12" key="1">
    <citation type="submission" date="2015-12" db="EMBL/GenBank/DDBJ databases">
        <title>Draft genome sequence of Mesorhizobium sp. UFLA 01-765, a multitolerant efficient symbiont and plant-growth promoting strain isolated from Zn-mining soil using Leucaena leucocephala as a trap plant.</title>
        <authorList>
            <person name="Rangel W.M."/>
            <person name="Thijs S."/>
            <person name="Longatti S.M."/>
            <person name="Moreira F.M."/>
            <person name="Weyens N."/>
            <person name="Vangronsveld J."/>
            <person name="Van Hamme J.D."/>
            <person name="Bottos E.M."/>
            <person name="Rineau F."/>
        </authorList>
    </citation>
    <scope>NUCLEOTIDE SEQUENCE [LARGE SCALE GENOMIC DNA]</scope>
    <source>
        <strain evidence="11 12">UFLA 01-765</strain>
    </source>
</reference>
<dbReference type="InterPro" id="IPR027417">
    <property type="entry name" value="P-loop_NTPase"/>
</dbReference>
<dbReference type="PANTHER" id="PTHR24221:SF248">
    <property type="entry name" value="ABC TRANSPORTER TRANSMEMBRANE REGION"/>
    <property type="match status" value="1"/>
</dbReference>
<keyword evidence="6 8" id="KW-1133">Transmembrane helix</keyword>
<dbReference type="PROSITE" id="PS50893">
    <property type="entry name" value="ABC_TRANSPORTER_2"/>
    <property type="match status" value="1"/>
</dbReference>
<comment type="caution">
    <text evidence="11">The sequence shown here is derived from an EMBL/GenBank/DDBJ whole genome shotgun (WGS) entry which is preliminary data.</text>
</comment>
<dbReference type="Pfam" id="PF00005">
    <property type="entry name" value="ABC_tran"/>
    <property type="match status" value="1"/>
</dbReference>
<evidence type="ECO:0000256" key="6">
    <source>
        <dbReference type="ARBA" id="ARBA00022989"/>
    </source>
</evidence>
<feature type="transmembrane region" description="Helical" evidence="8">
    <location>
        <begin position="163"/>
        <end position="183"/>
    </location>
</feature>
<dbReference type="OrthoDB" id="9808328at2"/>
<evidence type="ECO:0000256" key="1">
    <source>
        <dbReference type="ARBA" id="ARBA00004651"/>
    </source>
</evidence>
<dbReference type="InterPro" id="IPR036640">
    <property type="entry name" value="ABC1_TM_sf"/>
</dbReference>
<evidence type="ECO:0000259" key="10">
    <source>
        <dbReference type="PROSITE" id="PS50929"/>
    </source>
</evidence>
<keyword evidence="7 8" id="KW-0472">Membrane</keyword>
<feature type="transmembrane region" description="Helical" evidence="8">
    <location>
        <begin position="138"/>
        <end position="157"/>
    </location>
</feature>
<dbReference type="Gene3D" id="1.20.1560.10">
    <property type="entry name" value="ABC transporter type 1, transmembrane domain"/>
    <property type="match status" value="1"/>
</dbReference>
<dbReference type="PROSITE" id="PS00211">
    <property type="entry name" value="ABC_TRANSPORTER_1"/>
    <property type="match status" value="1"/>
</dbReference>
<dbReference type="GO" id="GO:0034040">
    <property type="term" value="F:ATPase-coupled lipid transmembrane transporter activity"/>
    <property type="evidence" value="ECO:0007669"/>
    <property type="project" value="TreeGrafter"/>
</dbReference>